<dbReference type="EMBL" id="VDLY02000002">
    <property type="protein sequence ID" value="KAB8169630.1"/>
    <property type="molecule type" value="Genomic_DNA"/>
</dbReference>
<evidence type="ECO:0000256" key="5">
    <source>
        <dbReference type="ARBA" id="ARBA00023004"/>
    </source>
</evidence>
<evidence type="ECO:0000256" key="2">
    <source>
        <dbReference type="ARBA" id="ARBA00022617"/>
    </source>
</evidence>
<dbReference type="AlphaFoldDB" id="A0A5N6AP16"/>
<dbReference type="GO" id="GO:0020037">
    <property type="term" value="F:heme binding"/>
    <property type="evidence" value="ECO:0007669"/>
    <property type="project" value="InterPro"/>
</dbReference>
<evidence type="ECO:0000256" key="6">
    <source>
        <dbReference type="ARBA" id="ARBA00023033"/>
    </source>
</evidence>
<dbReference type="Gene3D" id="1.10.630.10">
    <property type="entry name" value="Cytochrome P450"/>
    <property type="match status" value="1"/>
</dbReference>
<sequence>MEGVVMADSADSFPFSDGPLASQPPEFVRRRQQCPVSHVTLPTGDPALLVLKHQDIEAIMGDDRRFTRDLSDPSAPRLFPNILVLEDPELMMNMHGDDHLRLRRIIASAFTPRRAEKWRDEVRAIVDELLDDVERMGPPVDLMANFAYRLPTRMVCRLLGISDDEGDRTLGWVAAWLSVDAIPVEERDKAAAEFTAWAVALIEERRANPQDALLDHLISARDVDDRLTEGELVSMLRGLIIGGNETIANAISRSVLSLMRFPERWEELLANRDLIPKAVEELLRFSPPGGGASGLLRLATEDVELPSGAGTVRKGQAVLTPLVAAGHDPEAFPDPEELRFDREGKTSTMQFGAGRHFCPGVHLARVELQTVLAALLDRFPKLHLPVEPEELPWSEGSYGTSLLGLPVAW</sequence>
<keyword evidence="3 7" id="KW-0479">Metal-binding</keyword>
<reference evidence="8" key="1">
    <citation type="submission" date="2019-10" db="EMBL/GenBank/DDBJ databases">
        <title>Nonomuraea sp. nov., isolated from Phyllanthus amarus.</title>
        <authorList>
            <person name="Klykleung N."/>
            <person name="Tanasupawat S."/>
        </authorList>
    </citation>
    <scope>NUCLEOTIDE SEQUENCE [LARGE SCALE GENOMIC DNA]</scope>
    <source>
        <strain evidence="8">3MP-10</strain>
    </source>
</reference>
<keyword evidence="4 7" id="KW-0560">Oxidoreductase</keyword>
<proteinExistence type="inferred from homology"/>
<gene>
    <name evidence="8" type="ORF">FH607_002475</name>
</gene>
<keyword evidence="2 7" id="KW-0349">Heme</keyword>
<dbReference type="InterPro" id="IPR017972">
    <property type="entry name" value="Cyt_P450_CS"/>
</dbReference>
<evidence type="ECO:0000256" key="1">
    <source>
        <dbReference type="ARBA" id="ARBA00010617"/>
    </source>
</evidence>
<dbReference type="GO" id="GO:0016705">
    <property type="term" value="F:oxidoreductase activity, acting on paired donors, with incorporation or reduction of molecular oxygen"/>
    <property type="evidence" value="ECO:0007669"/>
    <property type="project" value="InterPro"/>
</dbReference>
<evidence type="ECO:0000256" key="7">
    <source>
        <dbReference type="RuleBase" id="RU000461"/>
    </source>
</evidence>
<dbReference type="InterPro" id="IPR036396">
    <property type="entry name" value="Cyt_P450_sf"/>
</dbReference>
<keyword evidence="9" id="KW-1185">Reference proteome</keyword>
<comment type="caution">
    <text evidence="8">The sequence shown here is derived from an EMBL/GenBank/DDBJ whole genome shotgun (WGS) entry which is preliminary data.</text>
</comment>
<name>A0A5N6AP16_9ACTN</name>
<dbReference type="PANTHER" id="PTHR46696:SF6">
    <property type="entry name" value="P450, PUTATIVE (EUROFUNG)-RELATED"/>
    <property type="match status" value="1"/>
</dbReference>
<evidence type="ECO:0000313" key="9">
    <source>
        <dbReference type="Proteomes" id="UP000314251"/>
    </source>
</evidence>
<keyword evidence="5 7" id="KW-0408">Iron</keyword>
<dbReference type="CDD" id="cd11031">
    <property type="entry name" value="Cyp158A-like"/>
    <property type="match status" value="1"/>
</dbReference>
<organism evidence="8 9">
    <name type="scientific">Streptomyces mimosae</name>
    <dbReference type="NCBI Taxonomy" id="2586635"/>
    <lineage>
        <taxon>Bacteria</taxon>
        <taxon>Bacillati</taxon>
        <taxon>Actinomycetota</taxon>
        <taxon>Actinomycetes</taxon>
        <taxon>Kitasatosporales</taxon>
        <taxon>Streptomycetaceae</taxon>
        <taxon>Streptomyces</taxon>
    </lineage>
</organism>
<dbReference type="SUPFAM" id="SSF48264">
    <property type="entry name" value="Cytochrome P450"/>
    <property type="match status" value="1"/>
</dbReference>
<evidence type="ECO:0000313" key="8">
    <source>
        <dbReference type="EMBL" id="KAB8169630.1"/>
    </source>
</evidence>
<dbReference type="PRINTS" id="PR00359">
    <property type="entry name" value="BP450"/>
</dbReference>
<dbReference type="Proteomes" id="UP000314251">
    <property type="component" value="Unassembled WGS sequence"/>
</dbReference>
<dbReference type="PROSITE" id="PS00086">
    <property type="entry name" value="CYTOCHROME_P450"/>
    <property type="match status" value="1"/>
</dbReference>
<evidence type="ECO:0000256" key="3">
    <source>
        <dbReference type="ARBA" id="ARBA00022723"/>
    </source>
</evidence>
<dbReference type="FunFam" id="1.10.630.10:FF:000018">
    <property type="entry name" value="Cytochrome P450 monooxygenase"/>
    <property type="match status" value="1"/>
</dbReference>
<evidence type="ECO:0000256" key="4">
    <source>
        <dbReference type="ARBA" id="ARBA00023002"/>
    </source>
</evidence>
<dbReference type="GO" id="GO:0004497">
    <property type="term" value="F:monooxygenase activity"/>
    <property type="evidence" value="ECO:0007669"/>
    <property type="project" value="UniProtKB-KW"/>
</dbReference>
<protein>
    <submittedName>
        <fullName evidence="8">Cytochrome P450</fullName>
    </submittedName>
</protein>
<dbReference type="PANTHER" id="PTHR46696">
    <property type="entry name" value="P450, PUTATIVE (EUROFUNG)-RELATED"/>
    <property type="match status" value="1"/>
</dbReference>
<dbReference type="InterPro" id="IPR002397">
    <property type="entry name" value="Cyt_P450_B"/>
</dbReference>
<keyword evidence="6 7" id="KW-0503">Monooxygenase</keyword>
<dbReference type="GO" id="GO:0005506">
    <property type="term" value="F:iron ion binding"/>
    <property type="evidence" value="ECO:0007669"/>
    <property type="project" value="InterPro"/>
</dbReference>
<dbReference type="PRINTS" id="PR00385">
    <property type="entry name" value="P450"/>
</dbReference>
<dbReference type="OrthoDB" id="3218463at2"/>
<comment type="similarity">
    <text evidence="1 7">Belongs to the cytochrome P450 family.</text>
</comment>
<dbReference type="InterPro" id="IPR001128">
    <property type="entry name" value="Cyt_P450"/>
</dbReference>
<accession>A0A5N6AP16</accession>
<dbReference type="Pfam" id="PF00067">
    <property type="entry name" value="p450"/>
    <property type="match status" value="1"/>
</dbReference>